<comment type="caution">
    <text evidence="2">The sequence shown here is derived from an EMBL/GenBank/DDBJ whole genome shotgun (WGS) entry which is preliminary data.</text>
</comment>
<organism evidence="2 3">
    <name type="scientific">Deminuibacter soli</name>
    <dbReference type="NCBI Taxonomy" id="2291815"/>
    <lineage>
        <taxon>Bacteria</taxon>
        <taxon>Pseudomonadati</taxon>
        <taxon>Bacteroidota</taxon>
        <taxon>Chitinophagia</taxon>
        <taxon>Chitinophagales</taxon>
        <taxon>Chitinophagaceae</taxon>
        <taxon>Deminuibacter</taxon>
    </lineage>
</organism>
<dbReference type="Proteomes" id="UP000261284">
    <property type="component" value="Unassembled WGS sequence"/>
</dbReference>
<dbReference type="RefSeq" id="WP_116847367.1">
    <property type="nucleotide sequence ID" value="NZ_QTJU01000003.1"/>
</dbReference>
<protein>
    <recommendedName>
        <fullName evidence="4">DUF1080 domain-containing protein</fullName>
    </recommendedName>
</protein>
<evidence type="ECO:0000313" key="3">
    <source>
        <dbReference type="Proteomes" id="UP000261284"/>
    </source>
</evidence>
<keyword evidence="3" id="KW-1185">Reference proteome</keyword>
<proteinExistence type="predicted"/>
<evidence type="ECO:0008006" key="4">
    <source>
        <dbReference type="Google" id="ProtNLM"/>
    </source>
</evidence>
<name>A0A3E1NJR7_9BACT</name>
<feature type="signal peptide" evidence="1">
    <location>
        <begin position="1"/>
        <end position="19"/>
    </location>
</feature>
<evidence type="ECO:0000313" key="2">
    <source>
        <dbReference type="EMBL" id="RFM28121.1"/>
    </source>
</evidence>
<gene>
    <name evidence="2" type="ORF">DXN05_11375</name>
</gene>
<keyword evidence="1" id="KW-0732">Signal</keyword>
<sequence>MKRVSLTAAIFLLAICSHAQQQLFNLPALLASNRIEVVNRNAQVQTINQKEGVHLTEMPGSGIAWLRNVSFSEGTISVDIKGKNISQQSFVGIAFHGLSDSTYDAVYFRPFNFRAPDAVRRSHSVQYISLPAYDWEKLRNEHPNMYEQAIDSAPDPNDWFHVTIRVKSDSISVYINNAEKPSLEVKPLTRRRSGMLGLWVGNNSAGDWCNLEISR</sequence>
<accession>A0A3E1NJR7</accession>
<dbReference type="Gene3D" id="2.60.120.560">
    <property type="entry name" value="Exo-inulinase, domain 1"/>
    <property type="match status" value="1"/>
</dbReference>
<dbReference type="AlphaFoldDB" id="A0A3E1NJR7"/>
<dbReference type="OrthoDB" id="118532at2"/>
<feature type="chain" id="PRO_5017606303" description="DUF1080 domain-containing protein" evidence="1">
    <location>
        <begin position="20"/>
        <end position="215"/>
    </location>
</feature>
<evidence type="ECO:0000256" key="1">
    <source>
        <dbReference type="SAM" id="SignalP"/>
    </source>
</evidence>
<dbReference type="EMBL" id="QTJU01000003">
    <property type="protein sequence ID" value="RFM28121.1"/>
    <property type="molecule type" value="Genomic_DNA"/>
</dbReference>
<reference evidence="2 3" key="1">
    <citation type="submission" date="2018-08" db="EMBL/GenBank/DDBJ databases">
        <title>Chitinophagaceae sp. K23C18032701, a novel bacterium isolated from forest soil.</title>
        <authorList>
            <person name="Wang C."/>
        </authorList>
    </citation>
    <scope>NUCLEOTIDE SEQUENCE [LARGE SCALE GENOMIC DNA]</scope>
    <source>
        <strain evidence="2 3">K23C18032701</strain>
    </source>
</reference>